<dbReference type="OrthoDB" id="9801609at2"/>
<dbReference type="GO" id="GO:0005886">
    <property type="term" value="C:plasma membrane"/>
    <property type="evidence" value="ECO:0007669"/>
    <property type="project" value="TreeGrafter"/>
</dbReference>
<dbReference type="PANTHER" id="PTHR34009">
    <property type="entry name" value="PROTEIN STAR"/>
    <property type="match status" value="1"/>
</dbReference>
<organism evidence="4 5">
    <name type="scientific">Skermanella stibiiresistens SB22</name>
    <dbReference type="NCBI Taxonomy" id="1385369"/>
    <lineage>
        <taxon>Bacteria</taxon>
        <taxon>Pseudomonadati</taxon>
        <taxon>Pseudomonadota</taxon>
        <taxon>Alphaproteobacteria</taxon>
        <taxon>Rhodospirillales</taxon>
        <taxon>Azospirillaceae</taxon>
        <taxon>Skermanella</taxon>
    </lineage>
</organism>
<dbReference type="Pfam" id="PF05050">
    <property type="entry name" value="Methyltransf_21"/>
    <property type="match status" value="1"/>
</dbReference>
<feature type="region of interest" description="Disordered" evidence="2">
    <location>
        <begin position="507"/>
        <end position="544"/>
    </location>
</feature>
<dbReference type="InterPro" id="IPR006342">
    <property type="entry name" value="FkbM_mtfrase"/>
</dbReference>
<dbReference type="PANTHER" id="PTHR34009:SF2">
    <property type="entry name" value="PROTEIN STAR"/>
    <property type="match status" value="1"/>
</dbReference>
<dbReference type="NCBIfam" id="TIGR01444">
    <property type="entry name" value="fkbM_fam"/>
    <property type="match status" value="1"/>
</dbReference>
<dbReference type="PATRIC" id="fig|1385369.3.peg.6907"/>
<dbReference type="GO" id="GO:0005737">
    <property type="term" value="C:cytoplasm"/>
    <property type="evidence" value="ECO:0007669"/>
    <property type="project" value="GOC"/>
</dbReference>
<dbReference type="SUPFAM" id="SSF53335">
    <property type="entry name" value="S-adenosyl-L-methionine-dependent methyltransferases"/>
    <property type="match status" value="1"/>
</dbReference>
<dbReference type="InterPro" id="IPR029063">
    <property type="entry name" value="SAM-dependent_MTases_sf"/>
</dbReference>
<keyword evidence="5" id="KW-1185">Reference proteome</keyword>
<dbReference type="Gene3D" id="3.40.50.150">
    <property type="entry name" value="Vaccinia Virus protein VP39"/>
    <property type="match status" value="1"/>
</dbReference>
<evidence type="ECO:0000256" key="2">
    <source>
        <dbReference type="SAM" id="MobiDB-lite"/>
    </source>
</evidence>
<evidence type="ECO:0000259" key="3">
    <source>
        <dbReference type="Pfam" id="PF05050"/>
    </source>
</evidence>
<reference evidence="4 5" key="1">
    <citation type="submission" date="2013-08" db="EMBL/GenBank/DDBJ databases">
        <title>The genome sequence of Skermanella stibiiresistens.</title>
        <authorList>
            <person name="Zhu W."/>
            <person name="Wang G."/>
        </authorList>
    </citation>
    <scope>NUCLEOTIDE SEQUENCE [LARGE SCALE GENOMIC DNA]</scope>
    <source>
        <strain evidence="4 5">SB22</strain>
    </source>
</reference>
<feature type="compositionally biased region" description="Polar residues" evidence="2">
    <location>
        <begin position="526"/>
        <end position="541"/>
    </location>
</feature>
<feature type="compositionally biased region" description="Pro residues" evidence="2">
    <location>
        <begin position="510"/>
        <end position="524"/>
    </location>
</feature>
<dbReference type="EMBL" id="AVFL01000054">
    <property type="protein sequence ID" value="EWY36066.1"/>
    <property type="molecule type" value="Genomic_DNA"/>
</dbReference>
<accession>W9GTQ7</accession>
<dbReference type="GO" id="GO:0006888">
    <property type="term" value="P:endoplasmic reticulum to Golgi vesicle-mediated transport"/>
    <property type="evidence" value="ECO:0007669"/>
    <property type="project" value="TreeGrafter"/>
</dbReference>
<dbReference type="GO" id="GO:0016197">
    <property type="term" value="P:endosomal transport"/>
    <property type="evidence" value="ECO:0007669"/>
    <property type="project" value="TreeGrafter"/>
</dbReference>
<dbReference type="Proteomes" id="UP000019486">
    <property type="component" value="Unassembled WGS sequence"/>
</dbReference>
<evidence type="ECO:0000256" key="1">
    <source>
        <dbReference type="SAM" id="Coils"/>
    </source>
</evidence>
<name>W9GTQ7_9PROT</name>
<evidence type="ECO:0000313" key="5">
    <source>
        <dbReference type="Proteomes" id="UP000019486"/>
    </source>
</evidence>
<evidence type="ECO:0000313" key="4">
    <source>
        <dbReference type="EMBL" id="EWY36066.1"/>
    </source>
</evidence>
<keyword evidence="1" id="KW-0175">Coiled coil</keyword>
<sequence length="567" mass="63608">MPFISFAQNLEDVVLHRALSDVAQGFYVDVGANSPDEQSVTRAFYERGWRGINIEPATGFHEALTAKRPHDINLAVAAGDAIGTVTFYDIPNSELSTADPDLARRHQFSGMIAVERQVPVDTLDNILDTHGVSLVHFLKIDVEGMEAAVLRGLSLDRVRPWIILVEATVARTQIPNHQEWDGLLTGRGYRFVQFDGLNRFYVAEEKAELAERLSCPPNIFDDWIRAHDWAAHVLVGNLSRRITGEQEAYQSERDVRRLEAEARQADALVRQAEAEIRRSEVVARRDEDDHRRTETECRRVEIQVRQAEEEHRRTEAACREAESVIRLTEAELRREEIGLREREADSRRVEILIRQKEAEARLGEIDARQRELARQDAETAARLAAWTAETEARMAEWRRITDENGALRHRIAHLEAITMSLEGHIADVRASTSWRLTAPLRSIKRTLGKLGRAARPMVSFRPLLVRLARGTARWAAGRQALRRIALPILLSNPALERGARALLARERPPAHPPVPAEASPPPSVPTSTDRTGASDDGTISASLVAGSLSPAERIIEAAIRRAQARAR</sequence>
<comment type="caution">
    <text evidence="4">The sequence shown here is derived from an EMBL/GenBank/DDBJ whole genome shotgun (WGS) entry which is preliminary data.</text>
</comment>
<feature type="coiled-coil region" evidence="1">
    <location>
        <begin position="255"/>
        <end position="324"/>
    </location>
</feature>
<proteinExistence type="predicted"/>
<gene>
    <name evidence="4" type="ORF">N825_30125</name>
</gene>
<protein>
    <recommendedName>
        <fullName evidence="3">Methyltransferase FkbM domain-containing protein</fullName>
    </recommendedName>
</protein>
<feature type="domain" description="Methyltransferase FkbM" evidence="3">
    <location>
        <begin position="29"/>
        <end position="191"/>
    </location>
</feature>
<dbReference type="InterPro" id="IPR053202">
    <property type="entry name" value="EGF_Rcpt_Signaling_Reg"/>
</dbReference>
<dbReference type="RefSeq" id="WP_063833984.1">
    <property type="nucleotide sequence ID" value="NZ_AVFL01000054.1"/>
</dbReference>
<dbReference type="AlphaFoldDB" id="W9GTQ7"/>
<dbReference type="STRING" id="1385369.N825_30125"/>